<dbReference type="SMART" id="SM00052">
    <property type="entry name" value="EAL"/>
    <property type="match status" value="1"/>
</dbReference>
<feature type="domain" description="EAL" evidence="1">
    <location>
        <begin position="10"/>
        <end position="256"/>
    </location>
</feature>
<dbReference type="CDD" id="cd01948">
    <property type="entry name" value="EAL"/>
    <property type="match status" value="1"/>
</dbReference>
<dbReference type="RefSeq" id="WP_185692978.1">
    <property type="nucleotide sequence ID" value="NZ_JACHVA010000083.1"/>
</dbReference>
<dbReference type="AlphaFoldDB" id="A0A7X1AYE9"/>
<dbReference type="Pfam" id="PF00563">
    <property type="entry name" value="EAL"/>
    <property type="match status" value="1"/>
</dbReference>
<dbReference type="GO" id="GO:0071111">
    <property type="term" value="F:cyclic-guanylate-specific phosphodiesterase activity"/>
    <property type="evidence" value="ECO:0007669"/>
    <property type="project" value="InterPro"/>
</dbReference>
<sequence length="262" mass="29808">MPKEDVTSDRKACERCIENRHLEFDFTMAFQPIVDCKNRQIFGYEALARGLNGEPAYSIISQLNNDNRYLFDQLCRVKAIALASKLKLKSKLSINFLPKAVYKPERCIRTTLQAAEEYGFATEQIMFEFTESEKIEDIGFLKRILEFYESSGFITAIDDFGSGHAGLNLLADFQTNIVKFDMGLIRGIHRHKPRQAIVKNCLNLFHDLGVTPLAEGIETREEMAWLLNAGVDLMQGYYFAEPGFEKLPEVNLAAISTELTSR</sequence>
<dbReference type="SUPFAM" id="SSF141868">
    <property type="entry name" value="EAL domain-like"/>
    <property type="match status" value="1"/>
</dbReference>
<name>A0A7X1AYE9_9BACT</name>
<dbReference type="EMBL" id="JACHVA010000083">
    <property type="protein sequence ID" value="MBC2602281.1"/>
    <property type="molecule type" value="Genomic_DNA"/>
</dbReference>
<accession>A0A7X1AYE9</accession>
<evidence type="ECO:0000313" key="3">
    <source>
        <dbReference type="Proteomes" id="UP000525652"/>
    </source>
</evidence>
<dbReference type="PANTHER" id="PTHR33121:SF15">
    <property type="entry name" value="BLUE LIGHT- AND TEMPERATURE-REGULATED ANTIREPRESSOR BLUF"/>
    <property type="match status" value="1"/>
</dbReference>
<protein>
    <submittedName>
        <fullName evidence="2">EAL domain-containing protein</fullName>
    </submittedName>
</protein>
<dbReference type="PANTHER" id="PTHR33121">
    <property type="entry name" value="CYCLIC DI-GMP PHOSPHODIESTERASE PDEF"/>
    <property type="match status" value="1"/>
</dbReference>
<reference evidence="2 3" key="1">
    <citation type="submission" date="2020-07" db="EMBL/GenBank/DDBJ databases">
        <authorList>
            <person name="Feng X."/>
        </authorList>
    </citation>
    <scope>NUCLEOTIDE SEQUENCE [LARGE SCALE GENOMIC DNA]</scope>
    <source>
        <strain evidence="2 3">JCM14086</strain>
    </source>
</reference>
<dbReference type="Gene3D" id="3.20.20.450">
    <property type="entry name" value="EAL domain"/>
    <property type="match status" value="1"/>
</dbReference>
<evidence type="ECO:0000313" key="2">
    <source>
        <dbReference type="EMBL" id="MBC2602281.1"/>
    </source>
</evidence>
<dbReference type="Proteomes" id="UP000525652">
    <property type="component" value="Unassembled WGS sequence"/>
</dbReference>
<dbReference type="InterPro" id="IPR001633">
    <property type="entry name" value="EAL_dom"/>
</dbReference>
<gene>
    <name evidence="2" type="ORF">H5P30_10875</name>
</gene>
<keyword evidence="3" id="KW-1185">Reference proteome</keyword>
<organism evidence="2 3">
    <name type="scientific">Puniceicoccus vermicola</name>
    <dbReference type="NCBI Taxonomy" id="388746"/>
    <lineage>
        <taxon>Bacteria</taxon>
        <taxon>Pseudomonadati</taxon>
        <taxon>Verrucomicrobiota</taxon>
        <taxon>Opitutia</taxon>
        <taxon>Puniceicoccales</taxon>
        <taxon>Puniceicoccaceae</taxon>
        <taxon>Puniceicoccus</taxon>
    </lineage>
</organism>
<dbReference type="PROSITE" id="PS50883">
    <property type="entry name" value="EAL"/>
    <property type="match status" value="1"/>
</dbReference>
<dbReference type="InterPro" id="IPR035919">
    <property type="entry name" value="EAL_sf"/>
</dbReference>
<dbReference type="InterPro" id="IPR050706">
    <property type="entry name" value="Cyclic-di-GMP_PDE-like"/>
</dbReference>
<proteinExistence type="predicted"/>
<comment type="caution">
    <text evidence="2">The sequence shown here is derived from an EMBL/GenBank/DDBJ whole genome shotgun (WGS) entry which is preliminary data.</text>
</comment>
<evidence type="ECO:0000259" key="1">
    <source>
        <dbReference type="PROSITE" id="PS50883"/>
    </source>
</evidence>